<keyword evidence="3" id="KW-1185">Reference proteome</keyword>
<accession>A0ABN9QCN0</accession>
<evidence type="ECO:0000256" key="1">
    <source>
        <dbReference type="SAM" id="MobiDB-lite"/>
    </source>
</evidence>
<reference evidence="2" key="1">
    <citation type="submission" date="2023-10" db="EMBL/GenBank/DDBJ databases">
        <authorList>
            <person name="Chen Y."/>
            <person name="Shah S."/>
            <person name="Dougan E. K."/>
            <person name="Thang M."/>
            <person name="Chan C."/>
        </authorList>
    </citation>
    <scope>NUCLEOTIDE SEQUENCE [LARGE SCALE GENOMIC DNA]</scope>
</reference>
<feature type="non-terminal residue" evidence="2">
    <location>
        <position position="1"/>
    </location>
</feature>
<evidence type="ECO:0000313" key="2">
    <source>
        <dbReference type="EMBL" id="CAK0802490.1"/>
    </source>
</evidence>
<name>A0ABN9QCN0_9DINO</name>
<feature type="non-terminal residue" evidence="2">
    <location>
        <position position="61"/>
    </location>
</feature>
<organism evidence="2 3">
    <name type="scientific">Prorocentrum cordatum</name>
    <dbReference type="NCBI Taxonomy" id="2364126"/>
    <lineage>
        <taxon>Eukaryota</taxon>
        <taxon>Sar</taxon>
        <taxon>Alveolata</taxon>
        <taxon>Dinophyceae</taxon>
        <taxon>Prorocentrales</taxon>
        <taxon>Prorocentraceae</taxon>
        <taxon>Prorocentrum</taxon>
    </lineage>
</organism>
<feature type="compositionally biased region" description="Basic residues" evidence="1">
    <location>
        <begin position="13"/>
        <end position="38"/>
    </location>
</feature>
<dbReference type="EMBL" id="CAUYUJ010002814">
    <property type="protein sequence ID" value="CAK0802490.1"/>
    <property type="molecule type" value="Genomic_DNA"/>
</dbReference>
<feature type="region of interest" description="Disordered" evidence="1">
    <location>
        <begin position="1"/>
        <end position="39"/>
    </location>
</feature>
<gene>
    <name evidence="2" type="ORF">PCOR1329_LOCUS10000</name>
</gene>
<proteinExistence type="predicted"/>
<evidence type="ECO:0000313" key="3">
    <source>
        <dbReference type="Proteomes" id="UP001189429"/>
    </source>
</evidence>
<dbReference type="Proteomes" id="UP001189429">
    <property type="component" value="Unassembled WGS sequence"/>
</dbReference>
<comment type="caution">
    <text evidence="2">The sequence shown here is derived from an EMBL/GenBank/DDBJ whole genome shotgun (WGS) entry which is preliminary data.</text>
</comment>
<feature type="compositionally biased region" description="Pro residues" evidence="1">
    <location>
        <begin position="1"/>
        <end position="11"/>
    </location>
</feature>
<sequence>PVPRAPAPTRPPGRSRRRSRCRRPRRRSSQVPWRRRRGALCPTGAWRPRRSRRWRGLPRRT</sequence>
<protein>
    <submittedName>
        <fullName evidence="2">Uncharacterized protein</fullName>
    </submittedName>
</protein>